<evidence type="ECO:0000256" key="5">
    <source>
        <dbReference type="ARBA" id="ARBA00022723"/>
    </source>
</evidence>
<dbReference type="GO" id="GO:0005765">
    <property type="term" value="C:lysosomal membrane"/>
    <property type="evidence" value="ECO:0007669"/>
    <property type="project" value="UniProtKB-SubCell"/>
</dbReference>
<evidence type="ECO:0000256" key="1">
    <source>
        <dbReference type="ARBA" id="ARBA00004414"/>
    </source>
</evidence>
<dbReference type="PROSITE" id="PS51837">
    <property type="entry name" value="LITAF"/>
    <property type="match status" value="1"/>
</dbReference>
<dbReference type="PANTHER" id="PTHR23292">
    <property type="entry name" value="LIPOPOLYSACCHARIDE-INDUCED TUMOR NECROSIS FACTOR-ALPHA FACTOR"/>
    <property type="match status" value="1"/>
</dbReference>
<keyword evidence="6" id="KW-0862">Zinc</keyword>
<dbReference type="AlphaFoldDB" id="A0AAN7PW23"/>
<proteinExistence type="inferred from homology"/>
<dbReference type="GO" id="GO:0008270">
    <property type="term" value="F:zinc ion binding"/>
    <property type="evidence" value="ECO:0007669"/>
    <property type="project" value="TreeGrafter"/>
</dbReference>
<comment type="caution">
    <text evidence="9">The sequence shown here is derived from an EMBL/GenBank/DDBJ whole genome shotgun (WGS) entry which is preliminary data.</text>
</comment>
<name>A0AAN7PW23_9COLE</name>
<accession>A0AAN7PW23</accession>
<evidence type="ECO:0000256" key="4">
    <source>
        <dbReference type="ARBA" id="ARBA00005975"/>
    </source>
</evidence>
<dbReference type="Proteomes" id="UP001353858">
    <property type="component" value="Unassembled WGS sequence"/>
</dbReference>
<keyword evidence="10" id="KW-1185">Reference proteome</keyword>
<keyword evidence="5" id="KW-0479">Metal-binding</keyword>
<dbReference type="GO" id="GO:0031902">
    <property type="term" value="C:late endosome membrane"/>
    <property type="evidence" value="ECO:0007669"/>
    <property type="project" value="UniProtKB-SubCell"/>
</dbReference>
<evidence type="ECO:0000313" key="10">
    <source>
        <dbReference type="Proteomes" id="UP001353858"/>
    </source>
</evidence>
<dbReference type="InterPro" id="IPR006629">
    <property type="entry name" value="LITAF"/>
</dbReference>
<feature type="domain" description="LITAF" evidence="8">
    <location>
        <begin position="369"/>
        <end position="452"/>
    </location>
</feature>
<organism evidence="9 10">
    <name type="scientific">Aquatica leii</name>
    <dbReference type="NCBI Taxonomy" id="1421715"/>
    <lineage>
        <taxon>Eukaryota</taxon>
        <taxon>Metazoa</taxon>
        <taxon>Ecdysozoa</taxon>
        <taxon>Arthropoda</taxon>
        <taxon>Hexapoda</taxon>
        <taxon>Insecta</taxon>
        <taxon>Pterygota</taxon>
        <taxon>Neoptera</taxon>
        <taxon>Endopterygota</taxon>
        <taxon>Coleoptera</taxon>
        <taxon>Polyphaga</taxon>
        <taxon>Elateriformia</taxon>
        <taxon>Elateroidea</taxon>
        <taxon>Lampyridae</taxon>
        <taxon>Luciolinae</taxon>
        <taxon>Aquatica</taxon>
    </lineage>
</organism>
<reference evidence="10" key="1">
    <citation type="submission" date="2023-01" db="EMBL/GenBank/DDBJ databases">
        <title>Key to firefly adult light organ development and bioluminescence: homeobox transcription factors regulate luciferase expression and transportation to peroxisome.</title>
        <authorList>
            <person name="Fu X."/>
        </authorList>
    </citation>
    <scope>NUCLEOTIDE SEQUENCE [LARGE SCALE GENOMIC DNA]</scope>
</reference>
<comment type="similarity">
    <text evidence="4">Belongs to the CDIP1/LITAF family.</text>
</comment>
<dbReference type="EMBL" id="JARPUR010000004">
    <property type="protein sequence ID" value="KAK4877627.1"/>
    <property type="molecule type" value="Genomic_DNA"/>
</dbReference>
<evidence type="ECO:0000256" key="2">
    <source>
        <dbReference type="ARBA" id="ARBA00004481"/>
    </source>
</evidence>
<dbReference type="PANTHER" id="PTHR23292:SF14">
    <property type="entry name" value="FI16615P1-RELATED"/>
    <property type="match status" value="1"/>
</dbReference>
<keyword evidence="7" id="KW-0472">Membrane</keyword>
<gene>
    <name evidence="9" type="ORF">RN001_010133</name>
</gene>
<evidence type="ECO:0000313" key="9">
    <source>
        <dbReference type="EMBL" id="KAK4877627.1"/>
    </source>
</evidence>
<protein>
    <recommendedName>
        <fullName evidence="8">LITAF domain-containing protein</fullName>
    </recommendedName>
</protein>
<dbReference type="Pfam" id="PF10601">
    <property type="entry name" value="zf-LITAF-like"/>
    <property type="match status" value="1"/>
</dbReference>
<evidence type="ECO:0000259" key="8">
    <source>
        <dbReference type="PROSITE" id="PS51837"/>
    </source>
</evidence>
<sequence length="453" mass="50612">MNKQHNSYETIRSSGESNVETEIEHVILSASNENIQILNTELRDGTSICNTSNNATEINEPNSSGSANPNVSAVVNIESNNQHNKTTKIDKSVIDIILQHTLHRPKNILLNLETENSVEHTPTEQLKHTTNFHRITRSSRAVVCAETVSSGSSSEDSITLNARIVNNRENEIRNPPAAINRRLQGVASDSNIIVLCRTPSVRDLVHTRSQTRLDTIGAVELTRVRDEDVTSQEPVHRDINRVPLEVVPEASRNSSISSRSTVRESRILRYYRSIRSSINPDRGINTSIAQQTSPQSYNITPPLTEAPPTYSAVIRDDDMDDTIIFLNRNVVGVQQSPPFLAPRPPPTYTEAEGFNIERPMFLASSNLISLLTFTVEQLVWGPEPTYIVCPRCAHLILTSTHTRISSVNHISAIILCLCGCWPCCFIPYCVDSCKNTYHYCPNCSLFLGVYRPW</sequence>
<dbReference type="SMART" id="SM00714">
    <property type="entry name" value="LITAF"/>
    <property type="match status" value="1"/>
</dbReference>
<dbReference type="InterPro" id="IPR037519">
    <property type="entry name" value="LITAF_fam"/>
</dbReference>
<evidence type="ECO:0000256" key="6">
    <source>
        <dbReference type="ARBA" id="ARBA00022833"/>
    </source>
</evidence>
<evidence type="ECO:0000256" key="3">
    <source>
        <dbReference type="ARBA" id="ARBA00004630"/>
    </source>
</evidence>
<evidence type="ECO:0000256" key="7">
    <source>
        <dbReference type="ARBA" id="ARBA00023136"/>
    </source>
</evidence>
<comment type="subcellular location">
    <subcellularLocation>
        <location evidence="2">Endosome membrane</location>
        <topology evidence="2">Peripheral membrane protein</topology>
    </subcellularLocation>
    <subcellularLocation>
        <location evidence="1">Late endosome membrane</location>
    </subcellularLocation>
    <subcellularLocation>
        <location evidence="3">Lysosome membrane</location>
        <topology evidence="3">Peripheral membrane protein</topology>
        <orientation evidence="3">Cytoplasmic side</orientation>
    </subcellularLocation>
</comment>